<dbReference type="FunFam" id="3.60.21.10:FF:000143">
    <property type="entry name" value="Acid sphingomyelinase-like phosphodiesterase"/>
    <property type="match status" value="1"/>
</dbReference>
<feature type="domain" description="Calcineurin-like phosphoesterase" evidence="12">
    <location>
        <begin position="26"/>
        <end position="284"/>
    </location>
</feature>
<feature type="domain" description="Sphingomyelin phosphodiesterase C-terminal" evidence="13">
    <location>
        <begin position="296"/>
        <end position="436"/>
    </location>
</feature>
<dbReference type="Pfam" id="PF19272">
    <property type="entry name" value="ASMase_C"/>
    <property type="match status" value="1"/>
</dbReference>
<dbReference type="PANTHER" id="PTHR10340">
    <property type="entry name" value="SPHINGOMYELIN PHOSPHODIESTERASE"/>
    <property type="match status" value="1"/>
</dbReference>
<reference evidence="14" key="1">
    <citation type="submission" date="2022-07" db="EMBL/GenBank/DDBJ databases">
        <title>Chromosome-level genome of Muraenolepis orangiensis.</title>
        <authorList>
            <person name="Kim J."/>
        </authorList>
    </citation>
    <scope>NUCLEOTIDE SEQUENCE</scope>
    <source>
        <strain evidence="14">KU_S4_2022</strain>
        <tissue evidence="14">Muscle</tissue>
    </source>
</reference>
<dbReference type="InterPro" id="IPR041805">
    <property type="entry name" value="ASMase/PPN1_MPP"/>
</dbReference>
<keyword evidence="4 10" id="KW-0479">Metal-binding</keyword>
<keyword evidence="5 10" id="KW-0732">Signal</keyword>
<feature type="binding site" evidence="11">
    <location>
        <position position="34"/>
    </location>
    <ligand>
        <name>Zn(2+)</name>
        <dbReference type="ChEBI" id="CHEBI:29105"/>
        <label>1</label>
    </ligand>
</feature>
<gene>
    <name evidence="14" type="ORF">NHX12_001148</name>
</gene>
<evidence type="ECO:0000256" key="1">
    <source>
        <dbReference type="ARBA" id="ARBA00004613"/>
    </source>
</evidence>
<dbReference type="Gene3D" id="3.60.21.10">
    <property type="match status" value="1"/>
</dbReference>
<feature type="binding site" evidence="11">
    <location>
        <position position="32"/>
    </location>
    <ligand>
        <name>Zn(2+)</name>
        <dbReference type="ChEBI" id="CHEBI:29105"/>
        <label>1</label>
    </ligand>
</feature>
<dbReference type="GO" id="GO:0006685">
    <property type="term" value="P:sphingomyelin catabolic process"/>
    <property type="evidence" value="ECO:0007669"/>
    <property type="project" value="InterPro"/>
</dbReference>
<dbReference type="InterPro" id="IPR017064">
    <property type="entry name" value="ASM-like_Pdiesterase_prd"/>
</dbReference>
<protein>
    <recommendedName>
        <fullName evidence="10">Acid sphingomyelinase-like phosphodiesterase</fullName>
    </recommendedName>
</protein>
<dbReference type="GO" id="GO:0004767">
    <property type="term" value="F:sphingomyelin phosphodiesterase activity"/>
    <property type="evidence" value="ECO:0007669"/>
    <property type="project" value="InterPro"/>
</dbReference>
<dbReference type="OrthoDB" id="348678at2759"/>
<dbReference type="AlphaFoldDB" id="A0A9Q0E1J2"/>
<feature type="binding site" evidence="11">
    <location>
        <position position="98"/>
    </location>
    <ligand>
        <name>Zn(2+)</name>
        <dbReference type="ChEBI" id="CHEBI:29105"/>
        <label>1</label>
    </ligand>
</feature>
<organism evidence="14 15">
    <name type="scientific">Muraenolepis orangiensis</name>
    <name type="common">Patagonian moray cod</name>
    <dbReference type="NCBI Taxonomy" id="630683"/>
    <lineage>
        <taxon>Eukaryota</taxon>
        <taxon>Metazoa</taxon>
        <taxon>Chordata</taxon>
        <taxon>Craniata</taxon>
        <taxon>Vertebrata</taxon>
        <taxon>Euteleostomi</taxon>
        <taxon>Actinopterygii</taxon>
        <taxon>Neopterygii</taxon>
        <taxon>Teleostei</taxon>
        <taxon>Neoteleostei</taxon>
        <taxon>Acanthomorphata</taxon>
        <taxon>Zeiogadaria</taxon>
        <taxon>Gadariae</taxon>
        <taxon>Gadiformes</taxon>
        <taxon>Muraenolepidoidei</taxon>
        <taxon>Muraenolepididae</taxon>
        <taxon>Muraenolepis</taxon>
    </lineage>
</organism>
<dbReference type="GO" id="GO:0016020">
    <property type="term" value="C:membrane"/>
    <property type="evidence" value="ECO:0007669"/>
    <property type="project" value="GOC"/>
</dbReference>
<evidence type="ECO:0000313" key="15">
    <source>
        <dbReference type="Proteomes" id="UP001148018"/>
    </source>
</evidence>
<accession>A0A9Q0E1J2</accession>
<evidence type="ECO:0000256" key="6">
    <source>
        <dbReference type="ARBA" id="ARBA00022801"/>
    </source>
</evidence>
<comment type="cofactor">
    <cofactor evidence="11">
        <name>Zn(2+)</name>
        <dbReference type="ChEBI" id="CHEBI:29105"/>
    </cofactor>
    <text evidence="11">Binds 2 Zn(2+) per subunit.</text>
</comment>
<keyword evidence="7 10" id="KW-0862">Zinc</keyword>
<name>A0A9Q0E1J2_9TELE</name>
<evidence type="ECO:0000256" key="5">
    <source>
        <dbReference type="ARBA" id="ARBA00022729"/>
    </source>
</evidence>
<evidence type="ECO:0000256" key="2">
    <source>
        <dbReference type="ARBA" id="ARBA00008234"/>
    </source>
</evidence>
<evidence type="ECO:0000256" key="3">
    <source>
        <dbReference type="ARBA" id="ARBA00022525"/>
    </source>
</evidence>
<feature type="signal peptide" evidence="10">
    <location>
        <begin position="1"/>
        <end position="22"/>
    </location>
</feature>
<evidence type="ECO:0000259" key="12">
    <source>
        <dbReference type="Pfam" id="PF00149"/>
    </source>
</evidence>
<evidence type="ECO:0000259" key="13">
    <source>
        <dbReference type="Pfam" id="PF19272"/>
    </source>
</evidence>
<sequence length="464" mass="52516">MAAFSSMFFLVCLFLEFQGILTLSGTFWHITDQHLDPSYDSAASEPEAVCASSGQRPAVDAGQFGAYVCDSPWRLINSSVYAMKQIMPDPDFILWTGDDTPHVPDQELGVDKVLQIVRNLTDTIKHVFPNTKVYSALGNHDHQPKNQFPAASSYIYHQLAQMWSDWLEPSSQLTFKKGGYYTERLVGRTGYRIMVLNTNLYYDQNKLTRGMEDPADQFHWAEEVLTEAARNKERVYIIGHVPPGFFEKKRGKPWFRPEFNQRYVDMVQRHHAVIQGQFFGHHHTDSFRMFYDSDEHPISTMFLCPGVTPWKTTLPGVIDGANNPGIRSVEYDTQTLLVKDLVTYYLNLTRSNLGQGGWEKEYRLTESFGVADASPASMHRVLGRMAGDNGYLQKYYAFNSVNYDLSVCDAACRVDHVCAARAVDFGGYRDCLDDEERGGAAGVVHGTSVSVLVPMAISVVWWSW</sequence>
<comment type="similarity">
    <text evidence="2 10">Belongs to the acid sphingomyelinase family.</text>
</comment>
<dbReference type="Proteomes" id="UP001148018">
    <property type="component" value="Unassembled WGS sequence"/>
</dbReference>
<keyword evidence="3 10" id="KW-0964">Secreted</keyword>
<feature type="binding site" evidence="11">
    <location>
        <position position="98"/>
    </location>
    <ligand>
        <name>Zn(2+)</name>
        <dbReference type="ChEBI" id="CHEBI:29105"/>
        <label>2</label>
    </ligand>
</feature>
<keyword evidence="15" id="KW-1185">Reference proteome</keyword>
<feature type="binding site" evidence="11">
    <location>
        <position position="240"/>
    </location>
    <ligand>
        <name>Zn(2+)</name>
        <dbReference type="ChEBI" id="CHEBI:29105"/>
        <label>2</label>
    </ligand>
</feature>
<feature type="binding site" evidence="11">
    <location>
        <position position="281"/>
    </location>
    <ligand>
        <name>Zn(2+)</name>
        <dbReference type="ChEBI" id="CHEBI:29105"/>
        <label>2</label>
    </ligand>
</feature>
<dbReference type="CDD" id="cd00842">
    <property type="entry name" value="MPP_ASMase"/>
    <property type="match status" value="1"/>
</dbReference>
<dbReference type="SUPFAM" id="SSF56300">
    <property type="entry name" value="Metallo-dependent phosphatases"/>
    <property type="match status" value="1"/>
</dbReference>
<comment type="caution">
    <text evidence="14">The sequence shown here is derived from an EMBL/GenBank/DDBJ whole genome shotgun (WGS) entry which is preliminary data.</text>
</comment>
<evidence type="ECO:0000256" key="7">
    <source>
        <dbReference type="ARBA" id="ARBA00022833"/>
    </source>
</evidence>
<evidence type="ECO:0000256" key="9">
    <source>
        <dbReference type="ARBA" id="ARBA00023180"/>
    </source>
</evidence>
<dbReference type="Pfam" id="PF00149">
    <property type="entry name" value="Metallophos"/>
    <property type="match status" value="1"/>
</dbReference>
<proteinExistence type="inferred from homology"/>
<evidence type="ECO:0000256" key="8">
    <source>
        <dbReference type="ARBA" id="ARBA00023157"/>
    </source>
</evidence>
<evidence type="ECO:0000256" key="11">
    <source>
        <dbReference type="PIRSR" id="PIRSR036767-51"/>
    </source>
</evidence>
<dbReference type="GO" id="GO:0005615">
    <property type="term" value="C:extracellular space"/>
    <property type="evidence" value="ECO:0007669"/>
    <property type="project" value="UniProtKB-UniRule"/>
</dbReference>
<feature type="chain" id="PRO_5040557518" description="Acid sphingomyelinase-like phosphodiesterase" evidence="10">
    <location>
        <begin position="23"/>
        <end position="464"/>
    </location>
</feature>
<keyword evidence="8" id="KW-1015">Disulfide bond</keyword>
<dbReference type="GO" id="GO:0046872">
    <property type="term" value="F:metal ion binding"/>
    <property type="evidence" value="ECO:0007669"/>
    <property type="project" value="UniProtKB-KW"/>
</dbReference>
<dbReference type="PANTHER" id="PTHR10340:SF25">
    <property type="entry name" value="ACID SPHINGOMYELINASE-LIKE PHOSPHODIESTERASE 3B"/>
    <property type="match status" value="1"/>
</dbReference>
<evidence type="ECO:0000313" key="14">
    <source>
        <dbReference type="EMBL" id="KAJ3597631.1"/>
    </source>
</evidence>
<comment type="subcellular location">
    <subcellularLocation>
        <location evidence="1">Secreted</location>
    </subcellularLocation>
</comment>
<evidence type="ECO:0000256" key="4">
    <source>
        <dbReference type="ARBA" id="ARBA00022723"/>
    </source>
</evidence>
<evidence type="ECO:0000256" key="10">
    <source>
        <dbReference type="PIRNR" id="PIRNR036767"/>
    </source>
</evidence>
<dbReference type="PIRSF" id="PIRSF036767">
    <property type="entry name" value="ASM-like_PDE"/>
    <property type="match status" value="1"/>
</dbReference>
<dbReference type="InterPro" id="IPR029052">
    <property type="entry name" value="Metallo-depent_PP-like"/>
</dbReference>
<feature type="binding site" evidence="11">
    <location>
        <position position="139"/>
    </location>
    <ligand>
        <name>Zn(2+)</name>
        <dbReference type="ChEBI" id="CHEBI:29105"/>
        <label>2</label>
    </ligand>
</feature>
<dbReference type="EMBL" id="JANIIK010000109">
    <property type="protein sequence ID" value="KAJ3597631.1"/>
    <property type="molecule type" value="Genomic_DNA"/>
</dbReference>
<feature type="binding site" evidence="11">
    <location>
        <position position="283"/>
    </location>
    <ligand>
        <name>Zn(2+)</name>
        <dbReference type="ChEBI" id="CHEBI:29105"/>
        <label>1</label>
    </ligand>
</feature>
<dbReference type="InterPro" id="IPR045473">
    <property type="entry name" value="ASM_C"/>
</dbReference>
<keyword evidence="6 10" id="KW-0378">Hydrolase</keyword>
<dbReference type="InterPro" id="IPR004843">
    <property type="entry name" value="Calcineurin-like_PHP"/>
</dbReference>
<keyword evidence="9" id="KW-0325">Glycoprotein</keyword>